<sequence>MYPGGMTIKETPQEAGNFRRHDLQDRHAMSEKEEEDAEIESSWNISGGSNTLEIASRTIRRPKRRSSLDTPRKEKKDLEEE</sequence>
<evidence type="ECO:0000256" key="1">
    <source>
        <dbReference type="SAM" id="MobiDB-lite"/>
    </source>
</evidence>
<accession>A0AAV7REJ1</accession>
<feature type="region of interest" description="Disordered" evidence="1">
    <location>
        <begin position="1"/>
        <end position="81"/>
    </location>
</feature>
<dbReference type="Proteomes" id="UP001066276">
    <property type="component" value="Chromosome 5"/>
</dbReference>
<organism evidence="2 3">
    <name type="scientific">Pleurodeles waltl</name>
    <name type="common">Iberian ribbed newt</name>
    <dbReference type="NCBI Taxonomy" id="8319"/>
    <lineage>
        <taxon>Eukaryota</taxon>
        <taxon>Metazoa</taxon>
        <taxon>Chordata</taxon>
        <taxon>Craniata</taxon>
        <taxon>Vertebrata</taxon>
        <taxon>Euteleostomi</taxon>
        <taxon>Amphibia</taxon>
        <taxon>Batrachia</taxon>
        <taxon>Caudata</taxon>
        <taxon>Salamandroidea</taxon>
        <taxon>Salamandridae</taxon>
        <taxon>Pleurodelinae</taxon>
        <taxon>Pleurodeles</taxon>
    </lineage>
</organism>
<dbReference type="AlphaFoldDB" id="A0AAV7REJ1"/>
<evidence type="ECO:0000313" key="3">
    <source>
        <dbReference type="Proteomes" id="UP001066276"/>
    </source>
</evidence>
<dbReference type="EMBL" id="JANPWB010000009">
    <property type="protein sequence ID" value="KAJ1149644.1"/>
    <property type="molecule type" value="Genomic_DNA"/>
</dbReference>
<feature type="compositionally biased region" description="Basic and acidic residues" evidence="1">
    <location>
        <begin position="17"/>
        <end position="31"/>
    </location>
</feature>
<proteinExistence type="predicted"/>
<evidence type="ECO:0000313" key="2">
    <source>
        <dbReference type="EMBL" id="KAJ1149644.1"/>
    </source>
</evidence>
<keyword evidence="3" id="KW-1185">Reference proteome</keyword>
<feature type="compositionally biased region" description="Polar residues" evidence="1">
    <location>
        <begin position="43"/>
        <end position="53"/>
    </location>
</feature>
<name>A0AAV7REJ1_PLEWA</name>
<comment type="caution">
    <text evidence="2">The sequence shown here is derived from an EMBL/GenBank/DDBJ whole genome shotgun (WGS) entry which is preliminary data.</text>
</comment>
<gene>
    <name evidence="2" type="ORF">NDU88_002450</name>
</gene>
<protein>
    <submittedName>
        <fullName evidence="2">Uncharacterized protein</fullName>
    </submittedName>
</protein>
<reference evidence="2" key="1">
    <citation type="journal article" date="2022" name="bioRxiv">
        <title>Sequencing and chromosome-scale assembly of the giantPleurodeles waltlgenome.</title>
        <authorList>
            <person name="Brown T."/>
            <person name="Elewa A."/>
            <person name="Iarovenko S."/>
            <person name="Subramanian E."/>
            <person name="Araus A.J."/>
            <person name="Petzold A."/>
            <person name="Susuki M."/>
            <person name="Suzuki K.-i.T."/>
            <person name="Hayashi T."/>
            <person name="Toyoda A."/>
            <person name="Oliveira C."/>
            <person name="Osipova E."/>
            <person name="Leigh N.D."/>
            <person name="Simon A."/>
            <person name="Yun M.H."/>
        </authorList>
    </citation>
    <scope>NUCLEOTIDE SEQUENCE</scope>
    <source>
        <strain evidence="2">20211129_DDA</strain>
        <tissue evidence="2">Liver</tissue>
    </source>
</reference>
<feature type="compositionally biased region" description="Basic and acidic residues" evidence="1">
    <location>
        <begin position="66"/>
        <end position="81"/>
    </location>
</feature>